<dbReference type="Proteomes" id="UP000828390">
    <property type="component" value="Unassembled WGS sequence"/>
</dbReference>
<keyword evidence="1" id="KW-0479">Metal-binding</keyword>
<evidence type="ECO:0000259" key="2">
    <source>
        <dbReference type="PROSITE" id="PS50119"/>
    </source>
</evidence>
<keyword evidence="1" id="KW-0862">Zinc</keyword>
<dbReference type="InterPro" id="IPR000315">
    <property type="entry name" value="Znf_B-box"/>
</dbReference>
<proteinExistence type="predicted"/>
<dbReference type="SUPFAM" id="SSF63825">
    <property type="entry name" value="YWTD domain"/>
    <property type="match status" value="1"/>
</dbReference>
<dbReference type="InterPro" id="IPR047153">
    <property type="entry name" value="TRIM45/56/19-like"/>
</dbReference>
<evidence type="ECO:0000313" key="4">
    <source>
        <dbReference type="Proteomes" id="UP000828390"/>
    </source>
</evidence>
<dbReference type="AlphaFoldDB" id="A0A9D4C919"/>
<protein>
    <recommendedName>
        <fullName evidence="2">B box-type domain-containing protein</fullName>
    </recommendedName>
</protein>
<keyword evidence="4" id="KW-1185">Reference proteome</keyword>
<dbReference type="PANTHER" id="PTHR25462:SF296">
    <property type="entry name" value="MEIOTIC P26, ISOFORM F"/>
    <property type="match status" value="1"/>
</dbReference>
<gene>
    <name evidence="3" type="ORF">DPMN_062127</name>
</gene>
<dbReference type="PANTHER" id="PTHR25462">
    <property type="entry name" value="BONUS, ISOFORM C-RELATED"/>
    <property type="match status" value="1"/>
</dbReference>
<evidence type="ECO:0000256" key="1">
    <source>
        <dbReference type="PROSITE-ProRule" id="PRU00024"/>
    </source>
</evidence>
<dbReference type="CDD" id="cd19757">
    <property type="entry name" value="Bbox1"/>
    <property type="match status" value="1"/>
</dbReference>
<reference evidence="3" key="2">
    <citation type="submission" date="2020-11" db="EMBL/GenBank/DDBJ databases">
        <authorList>
            <person name="McCartney M.A."/>
            <person name="Auch B."/>
            <person name="Kono T."/>
            <person name="Mallez S."/>
            <person name="Becker A."/>
            <person name="Gohl D.M."/>
            <person name="Silverstein K.A.T."/>
            <person name="Koren S."/>
            <person name="Bechman K.B."/>
            <person name="Herman A."/>
            <person name="Abrahante J.E."/>
            <person name="Garbe J."/>
        </authorList>
    </citation>
    <scope>NUCLEOTIDE SEQUENCE</scope>
    <source>
        <strain evidence="3">Duluth1</strain>
        <tissue evidence="3">Whole animal</tissue>
    </source>
</reference>
<organism evidence="3 4">
    <name type="scientific">Dreissena polymorpha</name>
    <name type="common">Zebra mussel</name>
    <name type="synonym">Mytilus polymorpha</name>
    <dbReference type="NCBI Taxonomy" id="45954"/>
    <lineage>
        <taxon>Eukaryota</taxon>
        <taxon>Metazoa</taxon>
        <taxon>Spiralia</taxon>
        <taxon>Lophotrochozoa</taxon>
        <taxon>Mollusca</taxon>
        <taxon>Bivalvia</taxon>
        <taxon>Autobranchia</taxon>
        <taxon>Heteroconchia</taxon>
        <taxon>Euheterodonta</taxon>
        <taxon>Imparidentia</taxon>
        <taxon>Neoheterodontei</taxon>
        <taxon>Myida</taxon>
        <taxon>Dreissenoidea</taxon>
        <taxon>Dreissenidae</taxon>
        <taxon>Dreissena</taxon>
    </lineage>
</organism>
<dbReference type="EMBL" id="JAIWYP010000013">
    <property type="protein sequence ID" value="KAH3719296.1"/>
    <property type="molecule type" value="Genomic_DNA"/>
</dbReference>
<feature type="domain" description="B box-type" evidence="2">
    <location>
        <begin position="72"/>
        <end position="105"/>
    </location>
</feature>
<dbReference type="PROSITE" id="PS50119">
    <property type="entry name" value="ZF_BBOX"/>
    <property type="match status" value="2"/>
</dbReference>
<dbReference type="GO" id="GO:0008270">
    <property type="term" value="F:zinc ion binding"/>
    <property type="evidence" value="ECO:0007669"/>
    <property type="project" value="UniProtKB-KW"/>
</dbReference>
<evidence type="ECO:0000313" key="3">
    <source>
        <dbReference type="EMBL" id="KAH3719296.1"/>
    </source>
</evidence>
<comment type="caution">
    <text evidence="3">The sequence shown here is derived from an EMBL/GenBank/DDBJ whole genome shotgun (WGS) entry which is preliminary data.</text>
</comment>
<sequence>MAGIKEETAPIKCGPCLFDGNTVEPRYFCVDCLEYLCTDCIRDHRRNKLLREHKILEQDELPQDIELFEEMKKLSYCNKHTDVEIYRYCPSHGVLVCMYCLQNDHILCKGVSDISCVLEDVSKNVEGNFIDLQSKCKANYTEMMKTIETAHTDINKVKLDIKDVIHILQYNVDILEKTLNERLDIEMQSLRLSEKRLSNLEQKTSYYENLQAITSKFGTPTQSIALNFKLLTLLKEFQTDESVKSIRDKQIQFIQPTKVEDLITMLHQLNVVRTRKCNEASELSSDEAPPYVDDVKCIETNTKDGAKQIEESLATCEMVQKKDLSRLKVIHDRIKLLKFESQHYQELQTCVVAADILSDGRLILLQQEHTLQLYSKELSFTSNVQLKGKVKDMSVVEQNRNGSFKVAVCFDQSSKILFLEYESEFRQKNMIYCSNSVLNISMYVHHLVALVERNSKKSSYEIQLLDIWTGHVCYAFDEFKLSSCQNNGKWSVVNLYQPNRISTCKTTMKVIVADWNTIYRFNIKDGKCDQNTFYAVGQCEHYVAPSIKSPILTNAKDVKFDTQGFMYVLKYDGLYQLYKVISDTSCSGRRLNSCRENAASMAIDEIRNRIIVGYMDADRAHVFDFILPTDT</sequence>
<feature type="domain" description="B box-type" evidence="2">
    <location>
        <begin position="8"/>
        <end position="58"/>
    </location>
</feature>
<keyword evidence="1" id="KW-0863">Zinc-finger</keyword>
<dbReference type="Gene3D" id="3.30.160.60">
    <property type="entry name" value="Classic Zinc Finger"/>
    <property type="match status" value="1"/>
</dbReference>
<accession>A0A9D4C919</accession>
<name>A0A9D4C919_DREPO</name>
<reference evidence="3" key="1">
    <citation type="journal article" date="2019" name="bioRxiv">
        <title>The Genome of the Zebra Mussel, Dreissena polymorpha: A Resource for Invasive Species Research.</title>
        <authorList>
            <person name="McCartney M.A."/>
            <person name="Auch B."/>
            <person name="Kono T."/>
            <person name="Mallez S."/>
            <person name="Zhang Y."/>
            <person name="Obille A."/>
            <person name="Becker A."/>
            <person name="Abrahante J.E."/>
            <person name="Garbe J."/>
            <person name="Badalamenti J.P."/>
            <person name="Herman A."/>
            <person name="Mangelson H."/>
            <person name="Liachko I."/>
            <person name="Sullivan S."/>
            <person name="Sone E.D."/>
            <person name="Koren S."/>
            <person name="Silverstein K.A.T."/>
            <person name="Beckman K.B."/>
            <person name="Gohl D.M."/>
        </authorList>
    </citation>
    <scope>NUCLEOTIDE SEQUENCE</scope>
    <source>
        <strain evidence="3">Duluth1</strain>
        <tissue evidence="3">Whole animal</tissue>
    </source>
</reference>